<sequence length="143" mass="15676">MQAKLIPLDDGPTIEITRDVTIVGRKKGICDLVIDHPSISKLHCIVARTDGLLFIRDLGSTNGTKVNGQRVLRGAILPGDELAFAKVRFKVFLGPDVPAEVGSEERTEVAAPSAHITESHEFRFLDEDDDAEEVIQLIDDDDD</sequence>
<dbReference type="InterPro" id="IPR000253">
    <property type="entry name" value="FHA_dom"/>
</dbReference>
<gene>
    <name evidence="2" type="ordered locus">Plabr_4572</name>
</gene>
<dbReference type="PROSITE" id="PS50006">
    <property type="entry name" value="FHA_DOMAIN"/>
    <property type="match status" value="1"/>
</dbReference>
<dbReference type="AlphaFoldDB" id="F0SNA0"/>
<dbReference type="InterPro" id="IPR008984">
    <property type="entry name" value="SMAD_FHA_dom_sf"/>
</dbReference>
<accession>F0SNA0</accession>
<dbReference type="PANTHER" id="PTHR23308">
    <property type="entry name" value="NUCLEAR INHIBITOR OF PROTEIN PHOSPHATASE-1"/>
    <property type="match status" value="1"/>
</dbReference>
<dbReference type="KEGG" id="pbs:Plabr_4572"/>
<dbReference type="eggNOG" id="COG1716">
    <property type="taxonomic scope" value="Bacteria"/>
</dbReference>
<protein>
    <submittedName>
        <fullName evidence="2">Forkhead-associated protein</fullName>
    </submittedName>
</protein>
<proteinExistence type="predicted"/>
<dbReference type="SMART" id="SM00240">
    <property type="entry name" value="FHA"/>
    <property type="match status" value="1"/>
</dbReference>
<keyword evidence="3" id="KW-1185">Reference proteome</keyword>
<dbReference type="SUPFAM" id="SSF49879">
    <property type="entry name" value="SMAD/FHA domain"/>
    <property type="match status" value="1"/>
</dbReference>
<dbReference type="InterPro" id="IPR050923">
    <property type="entry name" value="Cell_Proc_Reg/RNA_Proc"/>
</dbReference>
<dbReference type="Proteomes" id="UP000006860">
    <property type="component" value="Chromosome"/>
</dbReference>
<dbReference type="Pfam" id="PF00498">
    <property type="entry name" value="FHA"/>
    <property type="match status" value="1"/>
</dbReference>
<dbReference type="HOGENOM" id="CLU_1804763_0_0_0"/>
<dbReference type="STRING" id="756272.Plabr_4572"/>
<evidence type="ECO:0000259" key="1">
    <source>
        <dbReference type="PROSITE" id="PS50006"/>
    </source>
</evidence>
<organism evidence="2 3">
    <name type="scientific">Rubinisphaera brasiliensis (strain ATCC 49424 / DSM 5305 / JCM 21570 / IAM 15109 / NBRC 103401 / IFAM 1448)</name>
    <name type="common">Planctomyces brasiliensis</name>
    <dbReference type="NCBI Taxonomy" id="756272"/>
    <lineage>
        <taxon>Bacteria</taxon>
        <taxon>Pseudomonadati</taxon>
        <taxon>Planctomycetota</taxon>
        <taxon>Planctomycetia</taxon>
        <taxon>Planctomycetales</taxon>
        <taxon>Planctomycetaceae</taxon>
        <taxon>Rubinisphaera</taxon>
    </lineage>
</organism>
<dbReference type="CDD" id="cd00060">
    <property type="entry name" value="FHA"/>
    <property type="match status" value="1"/>
</dbReference>
<evidence type="ECO:0000313" key="2">
    <source>
        <dbReference type="EMBL" id="ADY62143.1"/>
    </source>
</evidence>
<feature type="domain" description="FHA" evidence="1">
    <location>
        <begin position="21"/>
        <end position="71"/>
    </location>
</feature>
<dbReference type="RefSeq" id="WP_013630847.1">
    <property type="nucleotide sequence ID" value="NC_015174.1"/>
</dbReference>
<reference evidence="3" key="1">
    <citation type="submission" date="2011-02" db="EMBL/GenBank/DDBJ databases">
        <title>The complete genome of Planctomyces brasiliensis DSM 5305.</title>
        <authorList>
            <person name="Lucas S."/>
            <person name="Copeland A."/>
            <person name="Lapidus A."/>
            <person name="Bruce D."/>
            <person name="Goodwin L."/>
            <person name="Pitluck S."/>
            <person name="Kyrpides N."/>
            <person name="Mavromatis K."/>
            <person name="Pagani I."/>
            <person name="Ivanova N."/>
            <person name="Ovchinnikova G."/>
            <person name="Lu M."/>
            <person name="Detter J.C."/>
            <person name="Han C."/>
            <person name="Land M."/>
            <person name="Hauser L."/>
            <person name="Markowitz V."/>
            <person name="Cheng J.-F."/>
            <person name="Hugenholtz P."/>
            <person name="Woyke T."/>
            <person name="Wu D."/>
            <person name="Tindall B."/>
            <person name="Pomrenke H.G."/>
            <person name="Brambilla E."/>
            <person name="Klenk H.-P."/>
            <person name="Eisen J.A."/>
        </authorList>
    </citation>
    <scope>NUCLEOTIDE SEQUENCE [LARGE SCALE GENOMIC DNA]</scope>
    <source>
        <strain evidence="3">ATCC 49424 / DSM 5305 / JCM 21570 / NBRC 103401 / IFAM 1448</strain>
    </source>
</reference>
<evidence type="ECO:0000313" key="3">
    <source>
        <dbReference type="Proteomes" id="UP000006860"/>
    </source>
</evidence>
<name>F0SNA0_RUBBR</name>
<dbReference type="Gene3D" id="2.60.200.20">
    <property type="match status" value="1"/>
</dbReference>
<dbReference type="EMBL" id="CP002546">
    <property type="protein sequence ID" value="ADY62143.1"/>
    <property type="molecule type" value="Genomic_DNA"/>
</dbReference>
<dbReference type="OrthoDB" id="277679at2"/>